<gene>
    <name evidence="2" type="ORF">METZ01_LOCUS396719</name>
</gene>
<dbReference type="SUPFAM" id="SSF54292">
    <property type="entry name" value="2Fe-2S ferredoxin-like"/>
    <property type="match status" value="1"/>
</dbReference>
<evidence type="ECO:0000256" key="1">
    <source>
        <dbReference type="ARBA" id="ARBA00023002"/>
    </source>
</evidence>
<dbReference type="Pfam" id="PF13510">
    <property type="entry name" value="Fer2_4"/>
    <property type="match status" value="1"/>
</dbReference>
<organism evidence="2">
    <name type="scientific">marine metagenome</name>
    <dbReference type="NCBI Taxonomy" id="408172"/>
    <lineage>
        <taxon>unclassified sequences</taxon>
        <taxon>metagenomes</taxon>
        <taxon>ecological metagenomes</taxon>
    </lineage>
</organism>
<sequence>MMGACFECLVEIDGVSNRQACMIQVRAGMIVRRMAGAPSLAGDAGDV</sequence>
<proteinExistence type="predicted"/>
<dbReference type="GO" id="GO:0051536">
    <property type="term" value="F:iron-sulfur cluster binding"/>
    <property type="evidence" value="ECO:0007669"/>
    <property type="project" value="InterPro"/>
</dbReference>
<dbReference type="AlphaFoldDB" id="A0A382VCW4"/>
<dbReference type="InterPro" id="IPR036010">
    <property type="entry name" value="2Fe-2S_ferredoxin-like_sf"/>
</dbReference>
<accession>A0A382VCW4</accession>
<dbReference type="InterPro" id="IPR042204">
    <property type="entry name" value="2Fe-2S-bd_N"/>
</dbReference>
<dbReference type="GO" id="GO:0016491">
    <property type="term" value="F:oxidoreductase activity"/>
    <property type="evidence" value="ECO:0007669"/>
    <property type="project" value="UniProtKB-KW"/>
</dbReference>
<dbReference type="EMBL" id="UINC01150686">
    <property type="protein sequence ID" value="SVD43865.1"/>
    <property type="molecule type" value="Genomic_DNA"/>
</dbReference>
<dbReference type="Gene3D" id="3.10.20.440">
    <property type="entry name" value="2Fe-2S iron-sulphur cluster binding domain, sarcosine oxidase, alpha subunit, N-terminal domain"/>
    <property type="match status" value="1"/>
</dbReference>
<protein>
    <submittedName>
        <fullName evidence="2">Uncharacterized protein</fullName>
    </submittedName>
</protein>
<evidence type="ECO:0000313" key="2">
    <source>
        <dbReference type="EMBL" id="SVD43865.1"/>
    </source>
</evidence>
<reference evidence="2" key="1">
    <citation type="submission" date="2018-05" db="EMBL/GenBank/DDBJ databases">
        <authorList>
            <person name="Lanie J.A."/>
            <person name="Ng W.-L."/>
            <person name="Kazmierczak K.M."/>
            <person name="Andrzejewski T.M."/>
            <person name="Davidsen T.M."/>
            <person name="Wayne K.J."/>
            <person name="Tettelin H."/>
            <person name="Glass J.I."/>
            <person name="Rusch D."/>
            <person name="Podicherti R."/>
            <person name="Tsui H.-C.T."/>
            <person name="Winkler M.E."/>
        </authorList>
    </citation>
    <scope>NUCLEOTIDE SEQUENCE</scope>
</reference>
<name>A0A382VCW4_9ZZZZ</name>
<keyword evidence="1" id="KW-0560">Oxidoreductase</keyword>